<evidence type="ECO:0000259" key="12">
    <source>
        <dbReference type="PROSITE" id="PS50011"/>
    </source>
</evidence>
<evidence type="ECO:0000256" key="7">
    <source>
        <dbReference type="ARBA" id="ARBA00022840"/>
    </source>
</evidence>
<feature type="region of interest" description="Disordered" evidence="11">
    <location>
        <begin position="686"/>
        <end position="712"/>
    </location>
</feature>
<feature type="binding site" evidence="10">
    <location>
        <position position="41"/>
    </location>
    <ligand>
        <name>ATP</name>
        <dbReference type="ChEBI" id="CHEBI:30616"/>
    </ligand>
</feature>
<evidence type="ECO:0000256" key="9">
    <source>
        <dbReference type="ARBA" id="ARBA00048679"/>
    </source>
</evidence>
<dbReference type="InParanoid" id="H2B1V5"/>
<keyword evidence="7 10" id="KW-0067">ATP-binding</keyword>
<feature type="domain" description="Protein kinase" evidence="12">
    <location>
        <begin position="11"/>
        <end position="285"/>
    </location>
</feature>
<dbReference type="SUPFAM" id="SSF56112">
    <property type="entry name" value="Protein kinase-like (PK-like)"/>
    <property type="match status" value="1"/>
</dbReference>
<evidence type="ECO:0000313" key="13">
    <source>
        <dbReference type="EMBL" id="CCF60605.1"/>
    </source>
</evidence>
<dbReference type="PROSITE" id="PS00108">
    <property type="entry name" value="PROTEIN_KINASE_ST"/>
    <property type="match status" value="1"/>
</dbReference>
<evidence type="ECO:0000256" key="10">
    <source>
        <dbReference type="PROSITE-ProRule" id="PRU10141"/>
    </source>
</evidence>
<dbReference type="HOGENOM" id="CLU_008400_0_0_1"/>
<evidence type="ECO:0000256" key="8">
    <source>
        <dbReference type="ARBA" id="ARBA00047899"/>
    </source>
</evidence>
<feature type="compositionally biased region" description="Polar residues" evidence="11">
    <location>
        <begin position="762"/>
        <end position="773"/>
    </location>
</feature>
<dbReference type="InterPro" id="IPR057614">
    <property type="entry name" value="PH_PKH3_C"/>
</dbReference>
<feature type="compositionally biased region" description="Low complexity" evidence="11">
    <location>
        <begin position="690"/>
        <end position="712"/>
    </location>
</feature>
<dbReference type="GO" id="GO:0004674">
    <property type="term" value="F:protein serine/threonine kinase activity"/>
    <property type="evidence" value="ECO:0007669"/>
    <property type="project" value="UniProtKB-KW"/>
</dbReference>
<organism evidence="13 14">
    <name type="scientific">Kazachstania africana (strain ATCC 22294 / BCRC 22015 / CBS 2517 / CECT 1963 / NBRC 1671 / NRRL Y-8276)</name>
    <name type="common">Yeast</name>
    <name type="synonym">Kluyveromyces africanus</name>
    <dbReference type="NCBI Taxonomy" id="1071382"/>
    <lineage>
        <taxon>Eukaryota</taxon>
        <taxon>Fungi</taxon>
        <taxon>Dikarya</taxon>
        <taxon>Ascomycota</taxon>
        <taxon>Saccharomycotina</taxon>
        <taxon>Saccharomycetes</taxon>
        <taxon>Saccharomycetales</taxon>
        <taxon>Saccharomycetaceae</taxon>
        <taxon>Kazachstania</taxon>
    </lineage>
</organism>
<dbReference type="PANTHER" id="PTHR24356">
    <property type="entry name" value="SERINE/THREONINE-PROTEIN KINASE"/>
    <property type="match status" value="1"/>
</dbReference>
<dbReference type="KEGG" id="kaf:KAFR_0K02490"/>
<evidence type="ECO:0000256" key="6">
    <source>
        <dbReference type="ARBA" id="ARBA00022777"/>
    </source>
</evidence>
<feature type="region of interest" description="Disordered" evidence="11">
    <location>
        <begin position="801"/>
        <end position="831"/>
    </location>
</feature>
<dbReference type="GO" id="GO:0005524">
    <property type="term" value="F:ATP binding"/>
    <property type="evidence" value="ECO:0007669"/>
    <property type="project" value="UniProtKB-UniRule"/>
</dbReference>
<keyword evidence="4" id="KW-0808">Transferase</keyword>
<evidence type="ECO:0000256" key="11">
    <source>
        <dbReference type="SAM" id="MobiDB-lite"/>
    </source>
</evidence>
<feature type="region of interest" description="Disordered" evidence="11">
    <location>
        <begin position="866"/>
        <end position="895"/>
    </location>
</feature>
<accession>H2B1V5</accession>
<dbReference type="PROSITE" id="PS00107">
    <property type="entry name" value="PROTEIN_KINASE_ATP"/>
    <property type="match status" value="1"/>
</dbReference>
<dbReference type="InterPro" id="IPR011009">
    <property type="entry name" value="Kinase-like_dom_sf"/>
</dbReference>
<dbReference type="PANTHER" id="PTHR24356:SF405">
    <property type="entry name" value="SERINE_THREONINE-PROTEIN KINASE PKH3"/>
    <property type="match status" value="1"/>
</dbReference>
<keyword evidence="14" id="KW-1185">Reference proteome</keyword>
<evidence type="ECO:0000256" key="2">
    <source>
        <dbReference type="ARBA" id="ARBA00012513"/>
    </source>
</evidence>
<dbReference type="eggNOG" id="KOG0592">
    <property type="taxonomic scope" value="Eukaryota"/>
</dbReference>
<dbReference type="CDD" id="cd05581">
    <property type="entry name" value="STKc_PDK1"/>
    <property type="match status" value="1"/>
</dbReference>
<dbReference type="AlphaFoldDB" id="H2B1V5"/>
<evidence type="ECO:0000313" key="14">
    <source>
        <dbReference type="Proteomes" id="UP000005220"/>
    </source>
</evidence>
<evidence type="ECO:0000256" key="5">
    <source>
        <dbReference type="ARBA" id="ARBA00022741"/>
    </source>
</evidence>
<dbReference type="Pfam" id="PF00069">
    <property type="entry name" value="Pkinase"/>
    <property type="match status" value="1"/>
</dbReference>
<reference evidence="13 14" key="1">
    <citation type="journal article" date="2011" name="Proc. Natl. Acad. Sci. U.S.A.">
        <title>Evolutionary erosion of yeast sex chromosomes by mating-type switching accidents.</title>
        <authorList>
            <person name="Gordon J.L."/>
            <person name="Armisen D."/>
            <person name="Proux-Wera E."/>
            <person name="Oheigeartaigh S.S."/>
            <person name="Byrne K.P."/>
            <person name="Wolfe K.H."/>
        </authorList>
    </citation>
    <scope>NUCLEOTIDE SEQUENCE [LARGE SCALE GENOMIC DNA]</scope>
    <source>
        <strain evidence="14">ATCC 22294 / BCRC 22015 / CBS 2517 / CECT 1963 / NBRC 1671 / NRRL Y-8276</strain>
    </source>
</reference>
<comment type="similarity">
    <text evidence="1">Belongs to the protein kinase superfamily. AGC Ser/Thr protein kinase family. PDPK1 subfamily.</text>
</comment>
<dbReference type="PROSITE" id="PS50011">
    <property type="entry name" value="PROTEIN_KINASE_DOM"/>
    <property type="match status" value="1"/>
</dbReference>
<dbReference type="GeneID" id="13886793"/>
<dbReference type="Pfam" id="PF25347">
    <property type="entry name" value="PH_PKH3_C"/>
    <property type="match status" value="1"/>
</dbReference>
<dbReference type="EMBL" id="HE650831">
    <property type="protein sequence ID" value="CCF60605.1"/>
    <property type="molecule type" value="Genomic_DNA"/>
</dbReference>
<evidence type="ECO:0000256" key="1">
    <source>
        <dbReference type="ARBA" id="ARBA00010006"/>
    </source>
</evidence>
<dbReference type="Gene3D" id="3.30.200.20">
    <property type="entry name" value="Phosphorylase Kinase, domain 1"/>
    <property type="match status" value="1"/>
</dbReference>
<sequence length="895" mass="100146">MASRKRSPHDFLFREELGHGSYSTVYKAIDKRNANKVYAIKVCSKAHIIQESKVKYVTIEKNTLNLLAKAKHPGIVKLYYTFHDQENLYFVLDFAAGGELLSLLHKYTKFNEVWARHFTVQLIDTLQYIHSQGVIHRDLKPENVLLDKEGRLMITDFGAAATFNSEQDSKGVSGSSSTSSFVGTAEYVSPELLLYNQCGFGSDVWALGCMIFQFIEGHPPFRGENELKTFEKIVALDYTWNSNNNSTTAVNTKSNPIIVNLVRRILTLDTKSRMSLKEIQLDVWFQNVDWNDKAEIWKGIWQIQQTYNNYPLSYSYQHNMPNRHLHVIDIPLKNIAITKQKKKKPMKAANTTNSIVEWRKKLGISNGPKQNMFTPPILLDTMATPVSNMKNVPQQNNVNNIPASNNGNTTVPAPSNYIQPPLNTTVTSHSRSVPSLFPLTPNFPKQNSIITPQPIQREAVLQQTNNQLAHTFPIESISNDNIIGNTINDGQFAQNQVISTKIEAIVPPKKILKQDFIYMHAIPYKVNGPKMSMQSYNLIDNELITSLVTQNKSALKSSAKIPKLLTLSEDGYLSYYDDFAGSEKCDMVNIGDSDLSMYDFEFDEVTRKGYLILEKYKYMIWFISLPSFSAISSLSPSPHVATTTSVNSVVVNIAENWVDCFFRARQLLDEKELLDKMGRISISAESGQVSGTTPTSYNPSPTTTSFTSSEPSPINDLHIPNKYINASHKQNSFLVPTDAVTQKMSKNDNARNKRLQVPGPFPQTTPAGTKTQIGLASQENRRIASDAINASNYGRITTSPILNGREQRSGVPSPKIPNRTTSTASPGAPFKKYNVPKNLVVSSSRYEVIHALNGFSNFEQSAASSGASAAFKNLQRQKESSNRSNNTRRSSATQK</sequence>
<dbReference type="InterPro" id="IPR050236">
    <property type="entry name" value="Ser_Thr_kinase_AGC"/>
</dbReference>
<dbReference type="FunFam" id="1.10.510.10:FF:000534">
    <property type="entry name" value="Serine/threonine-protein kinase PKH2"/>
    <property type="match status" value="1"/>
</dbReference>
<dbReference type="InterPro" id="IPR000719">
    <property type="entry name" value="Prot_kinase_dom"/>
</dbReference>
<comment type="catalytic activity">
    <reaction evidence="9">
        <text>L-seryl-[protein] + ATP = O-phospho-L-seryl-[protein] + ADP + H(+)</text>
        <dbReference type="Rhea" id="RHEA:17989"/>
        <dbReference type="Rhea" id="RHEA-COMP:9863"/>
        <dbReference type="Rhea" id="RHEA-COMP:11604"/>
        <dbReference type="ChEBI" id="CHEBI:15378"/>
        <dbReference type="ChEBI" id="CHEBI:29999"/>
        <dbReference type="ChEBI" id="CHEBI:30616"/>
        <dbReference type="ChEBI" id="CHEBI:83421"/>
        <dbReference type="ChEBI" id="CHEBI:456216"/>
        <dbReference type="EC" id="2.7.11.1"/>
    </reaction>
</comment>
<evidence type="ECO:0000256" key="3">
    <source>
        <dbReference type="ARBA" id="ARBA00022527"/>
    </source>
</evidence>
<keyword evidence="5 10" id="KW-0547">Nucleotide-binding</keyword>
<keyword evidence="3" id="KW-0723">Serine/threonine-protein kinase</keyword>
<dbReference type="RefSeq" id="XP_003959740.1">
    <property type="nucleotide sequence ID" value="XM_003959691.1"/>
</dbReference>
<dbReference type="InterPro" id="IPR017441">
    <property type="entry name" value="Protein_kinase_ATP_BS"/>
</dbReference>
<dbReference type="FunFam" id="3.30.200.20:FF:000042">
    <property type="entry name" value="Aurora kinase A"/>
    <property type="match status" value="1"/>
</dbReference>
<proteinExistence type="inferred from homology"/>
<evidence type="ECO:0000256" key="4">
    <source>
        <dbReference type="ARBA" id="ARBA00022679"/>
    </source>
</evidence>
<protein>
    <recommendedName>
        <fullName evidence="2">non-specific serine/threonine protein kinase</fullName>
        <ecNumber evidence="2">2.7.11.1</ecNumber>
    </recommendedName>
</protein>
<feature type="compositionally biased region" description="Low complexity" evidence="11">
    <location>
        <begin position="882"/>
        <end position="895"/>
    </location>
</feature>
<dbReference type="GO" id="GO:0000196">
    <property type="term" value="P:cell integrity MAPK cascade"/>
    <property type="evidence" value="ECO:0007669"/>
    <property type="project" value="EnsemblFungi"/>
</dbReference>
<dbReference type="FunCoup" id="H2B1V5">
    <property type="interactions" value="357"/>
</dbReference>
<dbReference type="SMART" id="SM00220">
    <property type="entry name" value="S_TKc"/>
    <property type="match status" value="1"/>
</dbReference>
<dbReference type="OrthoDB" id="347657at2759"/>
<dbReference type="InterPro" id="IPR039046">
    <property type="entry name" value="PDPK1"/>
</dbReference>
<name>H2B1V5_KAZAF</name>
<dbReference type="Gene3D" id="1.10.510.10">
    <property type="entry name" value="Transferase(Phosphotransferase) domain 1"/>
    <property type="match status" value="1"/>
</dbReference>
<comment type="catalytic activity">
    <reaction evidence="8">
        <text>L-threonyl-[protein] + ATP = O-phospho-L-threonyl-[protein] + ADP + H(+)</text>
        <dbReference type="Rhea" id="RHEA:46608"/>
        <dbReference type="Rhea" id="RHEA-COMP:11060"/>
        <dbReference type="Rhea" id="RHEA-COMP:11605"/>
        <dbReference type="ChEBI" id="CHEBI:15378"/>
        <dbReference type="ChEBI" id="CHEBI:30013"/>
        <dbReference type="ChEBI" id="CHEBI:30616"/>
        <dbReference type="ChEBI" id="CHEBI:61977"/>
        <dbReference type="ChEBI" id="CHEBI:456216"/>
        <dbReference type="EC" id="2.7.11.1"/>
    </reaction>
</comment>
<keyword evidence="6" id="KW-0418">Kinase</keyword>
<feature type="region of interest" description="Disordered" evidence="11">
    <location>
        <begin position="752"/>
        <end position="773"/>
    </location>
</feature>
<dbReference type="InterPro" id="IPR008271">
    <property type="entry name" value="Ser/Thr_kinase_AS"/>
</dbReference>
<dbReference type="STRING" id="1071382.H2B1V5"/>
<gene>
    <name evidence="13" type="primary">KAFR0K02490</name>
    <name evidence="13" type="ORF">KAFR_0K02490</name>
</gene>
<dbReference type="EC" id="2.7.11.1" evidence="2"/>
<dbReference type="Proteomes" id="UP000005220">
    <property type="component" value="Chromosome 11"/>
</dbReference>